<keyword evidence="1" id="KW-0812">Transmembrane</keyword>
<dbReference type="OrthoDB" id="10522208at2759"/>
<accession>A0A812MQ94</accession>
<keyword evidence="3" id="KW-1185">Reference proteome</keyword>
<feature type="transmembrane region" description="Helical" evidence="1">
    <location>
        <begin position="108"/>
        <end position="126"/>
    </location>
</feature>
<feature type="transmembrane region" description="Helical" evidence="1">
    <location>
        <begin position="187"/>
        <end position="212"/>
    </location>
</feature>
<evidence type="ECO:0000313" key="3">
    <source>
        <dbReference type="Proteomes" id="UP000604046"/>
    </source>
</evidence>
<dbReference type="AlphaFoldDB" id="A0A812MQ94"/>
<dbReference type="Proteomes" id="UP000604046">
    <property type="component" value="Unassembled WGS sequence"/>
</dbReference>
<sequence>MEVYPVASNSTKMGEEVRLHNLAPKEQAERLPLWKRCLVVLSLVPVVNLVLVPFYVNPPPESIRAILQTTMIVNCLALARIHFDVKLDDAAEEDAAEFKRLLGDYARIVMNSFSLNVFLLLFVVLANPTRTRARGIEVWKCLRWGVLMLFWLMEFYLIQLFNMYTYWGRIVYQDESLAVFGTPTGVLIYGGVLFCIIVGSLAMVNEVVFNLAEEHEKGLFRTEKQKCPFIYSLHKLPATQSKLALEGLTYKRLRPFKDDSLMLYRVLCSAGLEPSDCLDVIAALQEYAAAL</sequence>
<name>A0A812MQ94_9DINO</name>
<evidence type="ECO:0000313" key="2">
    <source>
        <dbReference type="EMBL" id="CAE7269957.1"/>
    </source>
</evidence>
<proteinExistence type="predicted"/>
<reference evidence="2" key="1">
    <citation type="submission" date="2021-02" db="EMBL/GenBank/DDBJ databases">
        <authorList>
            <person name="Dougan E. K."/>
            <person name="Rhodes N."/>
            <person name="Thang M."/>
            <person name="Chan C."/>
        </authorList>
    </citation>
    <scope>NUCLEOTIDE SEQUENCE</scope>
</reference>
<gene>
    <name evidence="2" type="ORF">SNAT2548_LOCUS14326</name>
</gene>
<keyword evidence="1" id="KW-0472">Membrane</keyword>
<feature type="transmembrane region" description="Helical" evidence="1">
    <location>
        <begin position="146"/>
        <end position="167"/>
    </location>
</feature>
<evidence type="ECO:0000256" key="1">
    <source>
        <dbReference type="SAM" id="Phobius"/>
    </source>
</evidence>
<keyword evidence="1" id="KW-1133">Transmembrane helix</keyword>
<protein>
    <submittedName>
        <fullName evidence="2">Uncharacterized protein</fullName>
    </submittedName>
</protein>
<organism evidence="2 3">
    <name type="scientific">Symbiodinium natans</name>
    <dbReference type="NCBI Taxonomy" id="878477"/>
    <lineage>
        <taxon>Eukaryota</taxon>
        <taxon>Sar</taxon>
        <taxon>Alveolata</taxon>
        <taxon>Dinophyceae</taxon>
        <taxon>Suessiales</taxon>
        <taxon>Symbiodiniaceae</taxon>
        <taxon>Symbiodinium</taxon>
    </lineage>
</organism>
<feature type="transmembrane region" description="Helical" evidence="1">
    <location>
        <begin position="37"/>
        <end position="56"/>
    </location>
</feature>
<dbReference type="EMBL" id="CAJNDS010001646">
    <property type="protein sequence ID" value="CAE7269957.1"/>
    <property type="molecule type" value="Genomic_DNA"/>
</dbReference>
<comment type="caution">
    <text evidence="2">The sequence shown here is derived from an EMBL/GenBank/DDBJ whole genome shotgun (WGS) entry which is preliminary data.</text>
</comment>